<protein>
    <submittedName>
        <fullName evidence="1">Uncharacterized protein</fullName>
    </submittedName>
</protein>
<accession>A0ABQ1PS85</accession>
<proteinExistence type="predicted"/>
<dbReference type="EMBL" id="BMKI01000013">
    <property type="protein sequence ID" value="GGD02178.1"/>
    <property type="molecule type" value="Genomic_DNA"/>
</dbReference>
<dbReference type="Proteomes" id="UP000630615">
    <property type="component" value="Unassembled WGS sequence"/>
</dbReference>
<gene>
    <name evidence="1" type="ORF">GCM10011573_34590</name>
</gene>
<keyword evidence="2" id="KW-1185">Reference proteome</keyword>
<reference evidence="2" key="1">
    <citation type="journal article" date="2019" name="Int. J. Syst. Evol. Microbiol.">
        <title>The Global Catalogue of Microorganisms (GCM) 10K type strain sequencing project: providing services to taxonomists for standard genome sequencing and annotation.</title>
        <authorList>
            <consortium name="The Broad Institute Genomics Platform"/>
            <consortium name="The Broad Institute Genome Sequencing Center for Infectious Disease"/>
            <person name="Wu L."/>
            <person name="Ma J."/>
        </authorList>
    </citation>
    <scope>NUCLEOTIDE SEQUENCE [LARGE SCALE GENOMIC DNA]</scope>
    <source>
        <strain evidence="2">CGMCC 1.15942</strain>
    </source>
</reference>
<name>A0ABQ1PS85_9ENTE</name>
<sequence length="102" mass="11708">MSEKSNQKRMMDKVRGGYANPSSIKVVYLGLRYGGFYYGTVIEAKARYSGRSGLPYPYPKYKHCHYQITDCDGDLYRVSENGIDFVKDWYPVSDDIEVGTKL</sequence>
<evidence type="ECO:0000313" key="2">
    <source>
        <dbReference type="Proteomes" id="UP000630615"/>
    </source>
</evidence>
<organism evidence="1 2">
    <name type="scientific">Enterococcus wangshanyuanii</name>
    <dbReference type="NCBI Taxonomy" id="2005703"/>
    <lineage>
        <taxon>Bacteria</taxon>
        <taxon>Bacillati</taxon>
        <taxon>Bacillota</taxon>
        <taxon>Bacilli</taxon>
        <taxon>Lactobacillales</taxon>
        <taxon>Enterococcaceae</taxon>
        <taxon>Enterococcus</taxon>
    </lineage>
</organism>
<evidence type="ECO:0000313" key="1">
    <source>
        <dbReference type="EMBL" id="GGD02178.1"/>
    </source>
</evidence>
<comment type="caution">
    <text evidence="1">The sequence shown here is derived from an EMBL/GenBank/DDBJ whole genome shotgun (WGS) entry which is preliminary data.</text>
</comment>
<dbReference type="RefSeq" id="WP_088270638.1">
    <property type="nucleotide sequence ID" value="NZ_BMKI01000013.1"/>
</dbReference>